<proteinExistence type="predicted"/>
<evidence type="ECO:0000313" key="1">
    <source>
        <dbReference type="EMBL" id="KAH7924750.1"/>
    </source>
</evidence>
<reference evidence="1" key="1">
    <citation type="journal article" date="2021" name="New Phytol.">
        <title>Evolutionary innovations through gain and loss of genes in the ectomycorrhizal Boletales.</title>
        <authorList>
            <person name="Wu G."/>
            <person name="Miyauchi S."/>
            <person name="Morin E."/>
            <person name="Kuo A."/>
            <person name="Drula E."/>
            <person name="Varga T."/>
            <person name="Kohler A."/>
            <person name="Feng B."/>
            <person name="Cao Y."/>
            <person name="Lipzen A."/>
            <person name="Daum C."/>
            <person name="Hundley H."/>
            <person name="Pangilinan J."/>
            <person name="Johnson J."/>
            <person name="Barry K."/>
            <person name="LaButti K."/>
            <person name="Ng V."/>
            <person name="Ahrendt S."/>
            <person name="Min B."/>
            <person name="Choi I.G."/>
            <person name="Park H."/>
            <person name="Plett J.M."/>
            <person name="Magnuson J."/>
            <person name="Spatafora J.W."/>
            <person name="Nagy L.G."/>
            <person name="Henrissat B."/>
            <person name="Grigoriev I.V."/>
            <person name="Yang Z.L."/>
            <person name="Xu J."/>
            <person name="Martin F.M."/>
        </authorList>
    </citation>
    <scope>NUCLEOTIDE SEQUENCE</scope>
    <source>
        <strain evidence="1">KUC20120723A-06</strain>
    </source>
</reference>
<organism evidence="1 2">
    <name type="scientific">Leucogyrophana mollusca</name>
    <dbReference type="NCBI Taxonomy" id="85980"/>
    <lineage>
        <taxon>Eukaryota</taxon>
        <taxon>Fungi</taxon>
        <taxon>Dikarya</taxon>
        <taxon>Basidiomycota</taxon>
        <taxon>Agaricomycotina</taxon>
        <taxon>Agaricomycetes</taxon>
        <taxon>Agaricomycetidae</taxon>
        <taxon>Boletales</taxon>
        <taxon>Boletales incertae sedis</taxon>
        <taxon>Leucogyrophana</taxon>
    </lineage>
</organism>
<protein>
    <submittedName>
        <fullName evidence="1">Phosphotyrosine protein</fullName>
    </submittedName>
</protein>
<gene>
    <name evidence="1" type="ORF">BV22DRAFT_1012602</name>
</gene>
<dbReference type="Proteomes" id="UP000790709">
    <property type="component" value="Unassembled WGS sequence"/>
</dbReference>
<sequence length="165" mass="17955">MSNWPSSPSVQTPYPARPSGASEILPRLYVSDLSFAENPAALVSLGITHILSAMRGFVAAPQGLHIHRAQFPLEDLPFSELAAHLPGTTAFLRSALHDPNARVLVHCMEGVSRSTSVVCAFLIAEYGWTPAQAIQFVKSRRRSAEPNMGFVQQLQEYADSLRPAS</sequence>
<keyword evidence="2" id="KW-1185">Reference proteome</keyword>
<name>A0ACB8BFY5_9AGAM</name>
<comment type="caution">
    <text evidence="1">The sequence shown here is derived from an EMBL/GenBank/DDBJ whole genome shotgun (WGS) entry which is preliminary data.</text>
</comment>
<dbReference type="EMBL" id="MU266417">
    <property type="protein sequence ID" value="KAH7924750.1"/>
    <property type="molecule type" value="Genomic_DNA"/>
</dbReference>
<evidence type="ECO:0000313" key="2">
    <source>
        <dbReference type="Proteomes" id="UP000790709"/>
    </source>
</evidence>
<accession>A0ACB8BFY5</accession>